<dbReference type="AlphaFoldDB" id="A0A414MAI4"/>
<dbReference type="Pfam" id="PF07980">
    <property type="entry name" value="SusD_RagB"/>
    <property type="match status" value="1"/>
</dbReference>
<comment type="similarity">
    <text evidence="2">Belongs to the SusD family.</text>
</comment>
<evidence type="ECO:0000313" key="13">
    <source>
        <dbReference type="Proteomes" id="UP000335496"/>
    </source>
</evidence>
<dbReference type="EMBL" id="QSLA01000012">
    <property type="protein sequence ID" value="RHF08108.1"/>
    <property type="molecule type" value="Genomic_DNA"/>
</dbReference>
<dbReference type="InterPro" id="IPR012944">
    <property type="entry name" value="SusD_RagB_dom"/>
</dbReference>
<dbReference type="EMBL" id="VVZX01000007">
    <property type="protein sequence ID" value="KAA5274789.1"/>
    <property type="molecule type" value="Genomic_DNA"/>
</dbReference>
<evidence type="ECO:0000313" key="8">
    <source>
        <dbReference type="EMBL" id="KAA5274789.1"/>
    </source>
</evidence>
<dbReference type="GO" id="GO:0009279">
    <property type="term" value="C:cell outer membrane"/>
    <property type="evidence" value="ECO:0007669"/>
    <property type="project" value="UniProtKB-SubCell"/>
</dbReference>
<dbReference type="InterPro" id="IPR033985">
    <property type="entry name" value="SusD-like_N"/>
</dbReference>
<dbReference type="RefSeq" id="WP_004293789.1">
    <property type="nucleotide sequence ID" value="NZ_DAWCKY010000285.1"/>
</dbReference>
<dbReference type="Gene3D" id="1.25.40.390">
    <property type="match status" value="1"/>
</dbReference>
<dbReference type="PROSITE" id="PS51257">
    <property type="entry name" value="PROKAR_LIPOPROTEIN"/>
    <property type="match status" value="1"/>
</dbReference>
<evidence type="ECO:0000313" key="10">
    <source>
        <dbReference type="EMBL" id="RYT75942.1"/>
    </source>
</evidence>
<evidence type="ECO:0000256" key="4">
    <source>
        <dbReference type="ARBA" id="ARBA00023136"/>
    </source>
</evidence>
<comment type="caution">
    <text evidence="9">The sequence shown here is derived from an EMBL/GenBank/DDBJ whole genome shotgun (WGS) entry which is preliminary data.</text>
</comment>
<dbReference type="Proteomes" id="UP000283538">
    <property type="component" value="Unassembled WGS sequence"/>
</dbReference>
<dbReference type="EMBL" id="RCXL01000007">
    <property type="protein sequence ID" value="RYT75942.1"/>
    <property type="molecule type" value="Genomic_DNA"/>
</dbReference>
<evidence type="ECO:0000256" key="2">
    <source>
        <dbReference type="ARBA" id="ARBA00006275"/>
    </source>
</evidence>
<keyword evidence="13" id="KW-1185">Reference proteome</keyword>
<gene>
    <name evidence="9" type="ORF">DW701_11065</name>
    <name evidence="10" type="ORF">EAJ03_06630</name>
    <name evidence="8" type="ORF">F2Z23_06795</name>
</gene>
<organism evidence="9 11">
    <name type="scientific">Bacteroides eggerthii</name>
    <dbReference type="NCBI Taxonomy" id="28111"/>
    <lineage>
        <taxon>Bacteria</taxon>
        <taxon>Pseudomonadati</taxon>
        <taxon>Bacteroidota</taxon>
        <taxon>Bacteroidia</taxon>
        <taxon>Bacteroidales</taxon>
        <taxon>Bacteroidaceae</taxon>
        <taxon>Bacteroides</taxon>
    </lineage>
</organism>
<evidence type="ECO:0000313" key="9">
    <source>
        <dbReference type="EMBL" id="RHF08108.1"/>
    </source>
</evidence>
<evidence type="ECO:0000256" key="3">
    <source>
        <dbReference type="ARBA" id="ARBA00022729"/>
    </source>
</evidence>
<dbReference type="SUPFAM" id="SSF48452">
    <property type="entry name" value="TPR-like"/>
    <property type="match status" value="1"/>
</dbReference>
<evidence type="ECO:0000313" key="12">
    <source>
        <dbReference type="Proteomes" id="UP000291917"/>
    </source>
</evidence>
<accession>A0A414MAI4</accession>
<evidence type="ECO:0000256" key="1">
    <source>
        <dbReference type="ARBA" id="ARBA00004442"/>
    </source>
</evidence>
<keyword evidence="3" id="KW-0732">Signal</keyword>
<evidence type="ECO:0000259" key="6">
    <source>
        <dbReference type="Pfam" id="PF07980"/>
    </source>
</evidence>
<sequence>MKNKFYTSLTILSIFGCTVFTSCEDLLDTKSPSSIEDTDIFSNKSLVEGAINNIYTYYGEQNYRARYLPYYGLNTDIEWYNSSDKGDAKAGVVTFSALPGNTEMNIADSKEPWSNIYSGIEKANLAIKGLETSADMEDSFIQQLYGEALTLRAMAYVDLINAWGDVPARFEPVSTATVYTPRTDKYIIYKQLIKDLQTAEKLVAWPNETATTSTVERINKAFVKGMLARVCLQAAGYSLTADGTCAKSTDPELDKSVLYPIALQACKDVMDQEGKSVALKENFQDIFEDICRDVVKAGSESLWEIPYANEPTARGRMVYTFGLKHKNTDDMTGAAQGGQAGPTPFFYFDYSENDKRRDITCVPYVWDKEKQVANSINTWYFGKLRYEWMDRRASGNDDGINKVYMRYADIILMRAEIENELNGPEAAAPYLKKIRQRAFSEANWPKEVEQYVAAASVSKETMFNAIIDERAFEFCGEMIRRADLIRWNMLKKKLDEAKTKMYDLRSLSGEYDWLTGHLYTKPIDFKWKRNGVEYTLSKKALQFYGLQPGENKLDPSGYVEYTDSEGKTTTWIKEDNLKDDKIESLYLQDPDKYMYWPIFQYNLDANPALENYSWYGK</sequence>
<evidence type="ECO:0000259" key="7">
    <source>
        <dbReference type="Pfam" id="PF14322"/>
    </source>
</evidence>
<reference evidence="9 11" key="1">
    <citation type="submission" date="2018-08" db="EMBL/GenBank/DDBJ databases">
        <title>A genome reference for cultivated species of the human gut microbiota.</title>
        <authorList>
            <person name="Zou Y."/>
            <person name="Xue W."/>
            <person name="Luo G."/>
        </authorList>
    </citation>
    <scope>NUCLEOTIDE SEQUENCE [LARGE SCALE GENOMIC DNA]</scope>
    <source>
        <strain evidence="9 11">AM26-26AC</strain>
    </source>
</reference>
<protein>
    <submittedName>
        <fullName evidence="9">RagB/SusD family nutrient uptake outer membrane protein</fullName>
    </submittedName>
</protein>
<evidence type="ECO:0000313" key="11">
    <source>
        <dbReference type="Proteomes" id="UP000283538"/>
    </source>
</evidence>
<evidence type="ECO:0000256" key="5">
    <source>
        <dbReference type="ARBA" id="ARBA00023237"/>
    </source>
</evidence>
<reference evidence="8 13" key="2">
    <citation type="journal article" date="2019" name="Nat. Med.">
        <title>A library of human gut bacterial isolates paired with longitudinal multiomics data enables mechanistic microbiome research.</title>
        <authorList>
            <person name="Poyet M."/>
            <person name="Groussin M."/>
            <person name="Gibbons S.M."/>
            <person name="Avila-Pacheco J."/>
            <person name="Jiang X."/>
            <person name="Kearney S.M."/>
            <person name="Perrotta A.R."/>
            <person name="Berdy B."/>
            <person name="Zhao S."/>
            <person name="Lieberman T.D."/>
            <person name="Swanson P.K."/>
            <person name="Smith M."/>
            <person name="Roesemann S."/>
            <person name="Alexander J.E."/>
            <person name="Rich S.A."/>
            <person name="Livny J."/>
            <person name="Vlamakis H."/>
            <person name="Clish C."/>
            <person name="Bullock K."/>
            <person name="Deik A."/>
            <person name="Scott J."/>
            <person name="Pierce K.A."/>
            <person name="Xavier R.J."/>
            <person name="Alm E.J."/>
        </authorList>
    </citation>
    <scope>NUCLEOTIDE SEQUENCE [LARGE SCALE GENOMIC DNA]</scope>
    <source>
        <strain evidence="8 13">BIOML-A1</strain>
    </source>
</reference>
<dbReference type="Proteomes" id="UP000335496">
    <property type="component" value="Unassembled WGS sequence"/>
</dbReference>
<name>A0A414MAI4_9BACE</name>
<dbReference type="InterPro" id="IPR011990">
    <property type="entry name" value="TPR-like_helical_dom_sf"/>
</dbReference>
<reference evidence="10 12" key="3">
    <citation type="journal article" date="2019" name="Science, e1252229">
        <title>Invertible promoters mediate bacterial phase variation, antibiotic resistance, and host adaptation in the gut.</title>
        <authorList>
            <person name="Jiang X."/>
            <person name="Hall A.B."/>
            <person name="Arthur T.D."/>
            <person name="Plichta D.R."/>
            <person name="Covington C.T."/>
            <person name="Poyet M."/>
            <person name="Crothers J."/>
            <person name="Moses P.L."/>
            <person name="Tolonen A.C."/>
            <person name="Vlamakis H."/>
            <person name="Alm E.J."/>
            <person name="Xavier R.J."/>
        </authorList>
    </citation>
    <scope>NUCLEOTIDE SEQUENCE [LARGE SCALE GENOMIC DNA]</scope>
    <source>
        <strain evidence="10">Bj_0095</strain>
        <strain evidence="12">bj_0095</strain>
    </source>
</reference>
<keyword evidence="5" id="KW-0998">Cell outer membrane</keyword>
<proteinExistence type="inferred from homology"/>
<comment type="subcellular location">
    <subcellularLocation>
        <location evidence="1">Cell outer membrane</location>
    </subcellularLocation>
</comment>
<dbReference type="Proteomes" id="UP000291917">
    <property type="component" value="Unassembled WGS sequence"/>
</dbReference>
<keyword evidence="4" id="KW-0472">Membrane</keyword>
<feature type="domain" description="SusD-like N-terminal" evidence="7">
    <location>
        <begin position="26"/>
        <end position="232"/>
    </location>
</feature>
<dbReference type="Pfam" id="PF14322">
    <property type="entry name" value="SusD-like_3"/>
    <property type="match status" value="1"/>
</dbReference>
<feature type="domain" description="RagB/SusD" evidence="6">
    <location>
        <begin position="361"/>
        <end position="613"/>
    </location>
</feature>